<feature type="region of interest" description="Disordered" evidence="2">
    <location>
        <begin position="555"/>
        <end position="592"/>
    </location>
</feature>
<proteinExistence type="predicted"/>
<dbReference type="InterPro" id="IPR016047">
    <property type="entry name" value="M23ase_b-sheet_dom"/>
</dbReference>
<evidence type="ECO:0000259" key="3">
    <source>
        <dbReference type="Pfam" id="PF01551"/>
    </source>
</evidence>
<dbReference type="PANTHER" id="PTHR21666">
    <property type="entry name" value="PEPTIDASE-RELATED"/>
    <property type="match status" value="1"/>
</dbReference>
<feature type="compositionally biased region" description="Basic and acidic residues" evidence="2">
    <location>
        <begin position="352"/>
        <end position="371"/>
    </location>
</feature>
<dbReference type="GO" id="GO:0004222">
    <property type="term" value="F:metalloendopeptidase activity"/>
    <property type="evidence" value="ECO:0007669"/>
    <property type="project" value="TreeGrafter"/>
</dbReference>
<accession>A0A5C6TU80</accession>
<evidence type="ECO:0000256" key="1">
    <source>
        <dbReference type="SAM" id="Coils"/>
    </source>
</evidence>
<feature type="compositionally biased region" description="Basic and acidic residues" evidence="2">
    <location>
        <begin position="583"/>
        <end position="592"/>
    </location>
</feature>
<feature type="domain" description="M23ase beta-sheet core" evidence="3">
    <location>
        <begin position="403"/>
        <end position="503"/>
    </location>
</feature>
<evidence type="ECO:0000313" key="6">
    <source>
        <dbReference type="Proteomes" id="UP000321249"/>
    </source>
</evidence>
<dbReference type="InterPro" id="IPR050570">
    <property type="entry name" value="Cell_wall_metabolism_enzyme"/>
</dbReference>
<evidence type="ECO:0000256" key="2">
    <source>
        <dbReference type="SAM" id="MobiDB-lite"/>
    </source>
</evidence>
<dbReference type="Pfam" id="PF01551">
    <property type="entry name" value="Peptidase_M23"/>
    <property type="match status" value="1"/>
</dbReference>
<dbReference type="SUPFAM" id="SSF51261">
    <property type="entry name" value="Duplicated hybrid motif"/>
    <property type="match status" value="1"/>
</dbReference>
<organism evidence="5 6">
    <name type="scientific">Allosphingosinicella ginsenosidimutans</name>
    <dbReference type="NCBI Taxonomy" id="1176539"/>
    <lineage>
        <taxon>Bacteria</taxon>
        <taxon>Pseudomonadati</taxon>
        <taxon>Pseudomonadota</taxon>
        <taxon>Alphaproteobacteria</taxon>
        <taxon>Sphingomonadales</taxon>
        <taxon>Sphingomonadaceae</taxon>
        <taxon>Allosphingosinicella</taxon>
    </lineage>
</organism>
<feature type="coiled-coil region" evidence="1">
    <location>
        <begin position="647"/>
        <end position="674"/>
    </location>
</feature>
<name>A0A5C6TU80_9SPHN</name>
<feature type="coiled-coil region" evidence="1">
    <location>
        <begin position="259"/>
        <end position="293"/>
    </location>
</feature>
<dbReference type="Gene3D" id="2.70.70.10">
    <property type="entry name" value="Glucose Permease (Domain IIA)"/>
    <property type="match status" value="1"/>
</dbReference>
<dbReference type="AlphaFoldDB" id="A0A5C6TU80"/>
<gene>
    <name evidence="5" type="ORF">FRZ32_08365</name>
</gene>
<evidence type="ECO:0000259" key="4">
    <source>
        <dbReference type="Pfam" id="PF06791"/>
    </source>
</evidence>
<dbReference type="CDD" id="cd12797">
    <property type="entry name" value="M23_peptidase"/>
    <property type="match status" value="1"/>
</dbReference>
<protein>
    <submittedName>
        <fullName evidence="5">Peptidoglycan DD-metalloendopeptidase family protein</fullName>
    </submittedName>
</protein>
<dbReference type="Pfam" id="PF06791">
    <property type="entry name" value="TMP_2"/>
    <property type="match status" value="1"/>
</dbReference>
<dbReference type="RefSeq" id="WP_147043076.1">
    <property type="nucleotide sequence ID" value="NZ_BAABIR010000004.1"/>
</dbReference>
<keyword evidence="1" id="KW-0175">Coiled coil</keyword>
<dbReference type="EMBL" id="VOQQ01000001">
    <property type="protein sequence ID" value="TXC63670.1"/>
    <property type="molecule type" value="Genomic_DNA"/>
</dbReference>
<reference evidence="5 6" key="1">
    <citation type="journal article" date="2015" name="J. Microbiol.">
        <title>Sphingosinicella ginsenosidimutans sp. nov., with ginsenoside converting activity.</title>
        <authorList>
            <person name="Kim J.K."/>
            <person name="Kang M.S."/>
            <person name="Park S.C."/>
            <person name="Kim K.M."/>
            <person name="Choi K."/>
            <person name="Yoon M.H."/>
            <person name="Im W.T."/>
        </authorList>
    </citation>
    <scope>NUCLEOTIDE SEQUENCE [LARGE SCALE GENOMIC DNA]</scope>
    <source>
        <strain evidence="5 6">BS-11</strain>
    </source>
</reference>
<dbReference type="Proteomes" id="UP000321249">
    <property type="component" value="Unassembled WGS sequence"/>
</dbReference>
<sequence>MAEYADRVVTELVADTSDYDVKIATSERTFQRAMQSTERAASQTEQSASRALTTIASNAARTATEVDRSSGRMRAGFQQLSFQIGDVSQQLALGVPFGTIFAQQSGQVVQAIQVMGGEANAFTRFMSGPWGIALASAAVVIGPLIAKLFDTRSELDKATDQLVENARKTDLARAAQEAFAHTLPGVEQAIRSETEALEQQNRSLAQNQELALQRARSHAADLDNLLTKNLRDQAQAYQDLQDAQAAYNRARTSPVEGEAAGAADALRRAEQRVRDLQAENARIHADATAAQAQIRAAQVPIAVRQAEALADPLAAINQRYDDMKDRAIAAARANDQLNASLAQTLAQIERRRQADLAAERDRQSAARRGTDADTSTFQLPVQGRRTGGFGEGRSARAGVGAHNHAGVDIAVPVGTNVQAAAAGTIIEAGNLPGYGNVVIIDHGRGTTTRYAHLSQILGQRGQQVDQGTVIGLSGGARGAPGSGDSTGPHVHYEVRRNGRPVNPLTGQYPTDTASARGSGGNSEAQLADLRARAEERFQSELAGLNTELLNARRRAVQTEEESAQSDIDAINAQRDQRNQQFRNEAEDRARRDPVNRAIYEAERDQLIAQNNLVASTRVEQRQALQRQRLDAQRIDIALDELRGAESIEQARGQLARTTAERRESELRLLDLQHQEELLQIQKLRLQQGLNDAQRAALDRQEREANERYGLQRLAVEQRNAGPMASYLSGIPRTAEEISEALERINANALSDFNDGLGEAAARFLHLGGVAGQVLNRMISDFVRLIAQQAELAAFGGGGGGLFGSIFGALGGAAKGGAGGSWVGDSGALLAGFATGGSMMIGGNGGTDQNTLSLNGRPVARVSRGERLDIVPQGRALTGVAGVAAAGSAGAPQQVKILVQSTGDFEARVTEISGNVAVEVQRAAAPTLISAAKTETIRTLSRPGLNQG</sequence>
<feature type="domain" description="Bacteriophage tail tape measure N-terminal" evidence="4">
    <location>
        <begin position="65"/>
        <end position="243"/>
    </location>
</feature>
<feature type="region of interest" description="Disordered" evidence="2">
    <location>
        <begin position="352"/>
        <end position="394"/>
    </location>
</feature>
<dbReference type="PANTHER" id="PTHR21666:SF270">
    <property type="entry name" value="MUREIN HYDROLASE ACTIVATOR ENVC"/>
    <property type="match status" value="1"/>
</dbReference>
<comment type="caution">
    <text evidence="5">The sequence shown here is derived from an EMBL/GenBank/DDBJ whole genome shotgun (WGS) entry which is preliminary data.</text>
</comment>
<dbReference type="InterPro" id="IPR009628">
    <property type="entry name" value="Phage_tape_measure_N"/>
</dbReference>
<dbReference type="OrthoDB" id="38641at2"/>
<evidence type="ECO:0000313" key="5">
    <source>
        <dbReference type="EMBL" id="TXC63670.1"/>
    </source>
</evidence>
<keyword evidence="6" id="KW-1185">Reference proteome</keyword>
<dbReference type="InterPro" id="IPR011055">
    <property type="entry name" value="Dup_hybrid_motif"/>
</dbReference>